<evidence type="ECO:0000256" key="5">
    <source>
        <dbReference type="ARBA" id="ARBA00022729"/>
    </source>
</evidence>
<reference evidence="14" key="1">
    <citation type="submission" date="2019-10" db="EMBL/GenBank/DDBJ databases">
        <authorList>
            <person name="Zhang R."/>
            <person name="Pan Y."/>
            <person name="Wang J."/>
            <person name="Ma R."/>
            <person name="Yu S."/>
        </authorList>
    </citation>
    <scope>NUCLEOTIDE SEQUENCE</scope>
    <source>
        <strain evidence="14">LA-IB0</strain>
        <tissue evidence="14">Leaf</tissue>
    </source>
</reference>
<dbReference type="InterPro" id="IPR008972">
    <property type="entry name" value="Cupredoxin"/>
</dbReference>
<evidence type="ECO:0000313" key="14">
    <source>
        <dbReference type="EMBL" id="KAG8374814.1"/>
    </source>
</evidence>
<feature type="chain" id="PRO_5043865709" description="Phytocyanin domain-containing protein" evidence="12">
    <location>
        <begin position="23"/>
        <end position="163"/>
    </location>
</feature>
<evidence type="ECO:0000256" key="11">
    <source>
        <dbReference type="ARBA" id="ARBA00023180"/>
    </source>
</evidence>
<keyword evidence="6" id="KW-0249">Electron transport</keyword>
<dbReference type="EMBL" id="WHWC01000010">
    <property type="protein sequence ID" value="KAG8374814.1"/>
    <property type="molecule type" value="Genomic_DNA"/>
</dbReference>
<evidence type="ECO:0000256" key="10">
    <source>
        <dbReference type="ARBA" id="ARBA00023157"/>
    </source>
</evidence>
<evidence type="ECO:0000313" key="15">
    <source>
        <dbReference type="Proteomes" id="UP000826271"/>
    </source>
</evidence>
<feature type="domain" description="Phytocyanin" evidence="13">
    <location>
        <begin position="23"/>
        <end position="125"/>
    </location>
</feature>
<evidence type="ECO:0000256" key="6">
    <source>
        <dbReference type="ARBA" id="ARBA00022982"/>
    </source>
</evidence>
<keyword evidence="9" id="KW-0472">Membrane</keyword>
<dbReference type="AlphaFoldDB" id="A0AAV6WXI7"/>
<keyword evidence="11" id="KW-0325">Glycoprotein</keyword>
<dbReference type="GO" id="GO:0009055">
    <property type="term" value="F:electron transfer activity"/>
    <property type="evidence" value="ECO:0007669"/>
    <property type="project" value="InterPro"/>
</dbReference>
<dbReference type="GO" id="GO:0046872">
    <property type="term" value="F:metal ion binding"/>
    <property type="evidence" value="ECO:0007669"/>
    <property type="project" value="UniProtKB-KW"/>
</dbReference>
<gene>
    <name evidence="14" type="ORF">BUALT_Bualt10G0034700</name>
</gene>
<keyword evidence="5 12" id="KW-0732">Signal</keyword>
<evidence type="ECO:0000259" key="13">
    <source>
        <dbReference type="PROSITE" id="PS51485"/>
    </source>
</evidence>
<dbReference type="GO" id="GO:0005886">
    <property type="term" value="C:plasma membrane"/>
    <property type="evidence" value="ECO:0007669"/>
    <property type="project" value="TreeGrafter"/>
</dbReference>
<comment type="caution">
    <text evidence="14">The sequence shown here is derived from an EMBL/GenBank/DDBJ whole genome shotgun (WGS) entry which is preliminary data.</text>
</comment>
<dbReference type="InterPro" id="IPR039391">
    <property type="entry name" value="Phytocyanin-like"/>
</dbReference>
<dbReference type="GO" id="GO:0009610">
    <property type="term" value="P:response to symbiotic fungus"/>
    <property type="evidence" value="ECO:0007669"/>
    <property type="project" value="UniProtKB-ARBA"/>
</dbReference>
<accession>A0AAV6WXI7</accession>
<comment type="subcellular location">
    <subcellularLocation>
        <location evidence="1">Membrane</location>
        <topology evidence="1">Single-pass type I membrane protein</topology>
    </subcellularLocation>
</comment>
<evidence type="ECO:0000256" key="12">
    <source>
        <dbReference type="SAM" id="SignalP"/>
    </source>
</evidence>
<name>A0AAV6WXI7_9LAMI</name>
<dbReference type="Gene3D" id="2.60.40.420">
    <property type="entry name" value="Cupredoxins - blue copper proteins"/>
    <property type="match status" value="1"/>
</dbReference>
<evidence type="ECO:0000256" key="8">
    <source>
        <dbReference type="ARBA" id="ARBA00023008"/>
    </source>
</evidence>
<dbReference type="Pfam" id="PF02298">
    <property type="entry name" value="Cu_bind_like"/>
    <property type="match status" value="1"/>
</dbReference>
<keyword evidence="3" id="KW-0812">Transmembrane</keyword>
<keyword evidence="4" id="KW-0479">Metal-binding</keyword>
<dbReference type="Proteomes" id="UP000826271">
    <property type="component" value="Unassembled WGS sequence"/>
</dbReference>
<sequence>MASKAILIATIFCIGAIAPALATEYMVGDDSGWKTGYNYTEWVKGKNFYVGDKLTFMYKKDAHNVAKVNGSEFQQCLGPSVTNSSNLLTSGNDVITLGTTGKKWYICTFPDHCTQGMKLVISVSANGPSPAPAPGTSGATQVSALKSSGWILAALAAFKMIMA</sequence>
<proteinExistence type="predicted"/>
<organism evidence="14 15">
    <name type="scientific">Buddleja alternifolia</name>
    <dbReference type="NCBI Taxonomy" id="168488"/>
    <lineage>
        <taxon>Eukaryota</taxon>
        <taxon>Viridiplantae</taxon>
        <taxon>Streptophyta</taxon>
        <taxon>Embryophyta</taxon>
        <taxon>Tracheophyta</taxon>
        <taxon>Spermatophyta</taxon>
        <taxon>Magnoliopsida</taxon>
        <taxon>eudicotyledons</taxon>
        <taxon>Gunneridae</taxon>
        <taxon>Pentapetalae</taxon>
        <taxon>asterids</taxon>
        <taxon>lamiids</taxon>
        <taxon>Lamiales</taxon>
        <taxon>Scrophulariaceae</taxon>
        <taxon>Buddlejeae</taxon>
        <taxon>Buddleja</taxon>
    </lineage>
</organism>
<evidence type="ECO:0000256" key="2">
    <source>
        <dbReference type="ARBA" id="ARBA00022448"/>
    </source>
</evidence>
<keyword evidence="15" id="KW-1185">Reference proteome</keyword>
<keyword evidence="10" id="KW-1015">Disulfide bond</keyword>
<dbReference type="CDD" id="cd04216">
    <property type="entry name" value="Phytocyanin"/>
    <property type="match status" value="1"/>
</dbReference>
<dbReference type="PROSITE" id="PS51485">
    <property type="entry name" value="PHYTOCYANIN"/>
    <property type="match status" value="1"/>
</dbReference>
<dbReference type="SUPFAM" id="SSF49503">
    <property type="entry name" value="Cupredoxins"/>
    <property type="match status" value="1"/>
</dbReference>
<keyword evidence="8" id="KW-0186">Copper</keyword>
<evidence type="ECO:0000256" key="9">
    <source>
        <dbReference type="ARBA" id="ARBA00023136"/>
    </source>
</evidence>
<keyword evidence="7" id="KW-1133">Transmembrane helix</keyword>
<evidence type="ECO:0000256" key="3">
    <source>
        <dbReference type="ARBA" id="ARBA00022692"/>
    </source>
</evidence>
<protein>
    <recommendedName>
        <fullName evidence="13">Phytocyanin domain-containing protein</fullName>
    </recommendedName>
</protein>
<dbReference type="FunFam" id="2.60.40.420:FF:000067">
    <property type="entry name" value="Cupredoxin superfamily protein"/>
    <property type="match status" value="1"/>
</dbReference>
<dbReference type="InterPro" id="IPR003245">
    <property type="entry name" value="Phytocyanin_dom"/>
</dbReference>
<keyword evidence="2" id="KW-0813">Transport</keyword>
<dbReference type="PANTHER" id="PTHR33021">
    <property type="entry name" value="BLUE COPPER PROTEIN"/>
    <property type="match status" value="1"/>
</dbReference>
<dbReference type="PANTHER" id="PTHR33021:SF533">
    <property type="entry name" value="PHYTOCYANIN DOMAIN-CONTAINING PROTEIN"/>
    <property type="match status" value="1"/>
</dbReference>
<evidence type="ECO:0000256" key="7">
    <source>
        <dbReference type="ARBA" id="ARBA00022989"/>
    </source>
</evidence>
<evidence type="ECO:0000256" key="1">
    <source>
        <dbReference type="ARBA" id="ARBA00004479"/>
    </source>
</evidence>
<evidence type="ECO:0000256" key="4">
    <source>
        <dbReference type="ARBA" id="ARBA00022723"/>
    </source>
</evidence>
<feature type="signal peptide" evidence="12">
    <location>
        <begin position="1"/>
        <end position="22"/>
    </location>
</feature>